<evidence type="ECO:0000313" key="6">
    <source>
        <dbReference type="Proteomes" id="UP001604002"/>
    </source>
</evidence>
<proteinExistence type="predicted"/>
<evidence type="ECO:0000256" key="3">
    <source>
        <dbReference type="ARBA" id="ARBA00022723"/>
    </source>
</evidence>
<keyword evidence="2" id="KW-0808">Transferase</keyword>
<dbReference type="Gene3D" id="3.20.20.70">
    <property type="entry name" value="Aldolase class I"/>
    <property type="match status" value="1"/>
</dbReference>
<dbReference type="PANTHER" id="PTHR37418:SF2">
    <property type="entry name" value="3-KETO-5-AMINOHEXANOATE CLEAVAGE ENZYME"/>
    <property type="match status" value="1"/>
</dbReference>
<evidence type="ECO:0000256" key="1">
    <source>
        <dbReference type="ARBA" id="ARBA00001947"/>
    </source>
</evidence>
<protein>
    <submittedName>
        <fullName evidence="5">3-keto-5-aminohexanoate cleavage protein</fullName>
    </submittedName>
</protein>
<keyword evidence="6" id="KW-1185">Reference proteome</keyword>
<dbReference type="RefSeq" id="WP_393994729.1">
    <property type="nucleotide sequence ID" value="NZ_JBAFVH010000027.1"/>
</dbReference>
<comment type="caution">
    <text evidence="5">The sequence shown here is derived from an EMBL/GenBank/DDBJ whole genome shotgun (WGS) entry which is preliminary data.</text>
</comment>
<keyword evidence="4" id="KW-0862">Zinc</keyword>
<dbReference type="Pfam" id="PF05853">
    <property type="entry name" value="BKACE"/>
    <property type="match status" value="1"/>
</dbReference>
<name>A0ABW7A2D8_9HYPH</name>
<dbReference type="Proteomes" id="UP001604002">
    <property type="component" value="Unassembled WGS sequence"/>
</dbReference>
<keyword evidence="3" id="KW-0479">Metal-binding</keyword>
<organism evidence="5 6">
    <name type="scientific">Xanthobacter oligotrophicus</name>
    <dbReference type="NCBI Taxonomy" id="2607286"/>
    <lineage>
        <taxon>Bacteria</taxon>
        <taxon>Pseudomonadati</taxon>
        <taxon>Pseudomonadota</taxon>
        <taxon>Alphaproteobacteria</taxon>
        <taxon>Hyphomicrobiales</taxon>
        <taxon>Xanthobacteraceae</taxon>
        <taxon>Xanthobacter</taxon>
    </lineage>
</organism>
<reference evidence="5 6" key="1">
    <citation type="submission" date="2024-02" db="EMBL/GenBank/DDBJ databases">
        <title>Expansion and revision of Xanthobacter and proposal of Roseixanthobacter gen. nov.</title>
        <authorList>
            <person name="Soltysiak M.P.M."/>
            <person name="Jalihal A."/>
            <person name="Ory A."/>
            <person name="Chrisophersen C."/>
            <person name="Lee A.D."/>
            <person name="Boulton J."/>
            <person name="Springer M."/>
        </authorList>
    </citation>
    <scope>NUCLEOTIDE SEQUENCE [LARGE SCALE GENOMIC DNA]</scope>
    <source>
        <strain evidence="5 6">23A</strain>
    </source>
</reference>
<evidence type="ECO:0000256" key="2">
    <source>
        <dbReference type="ARBA" id="ARBA00022679"/>
    </source>
</evidence>
<sequence length="275" mass="28816">MRPVFVIAAINGGRRTKVDHPALPMSAGEIAAESRRCAAAGAAAIHLHVRDDAGRHSLDAARYGEAIAEIRRQAGDDLIIQITTEAVGVYGPQEQMAVVQALRPEAFSVAVRELFSDAALSGVAAAFLASCAEAGMAVQYILYDAGDVQRFDALLDAGVIPRSNATQLFVLGRYGDGPPSAPSAILGFLAARRHLLDWSVCAFGPTETASCLSAALLGGDVRMGFENNFHLPDGRIAPDSAALVQHFIKVAGALGLSTLSSRDARLRLGLAPAYP</sequence>
<dbReference type="InterPro" id="IPR013785">
    <property type="entry name" value="Aldolase_TIM"/>
</dbReference>
<dbReference type="PANTHER" id="PTHR37418">
    <property type="entry name" value="3-KETO-5-AMINOHEXANOATE CLEAVAGE ENZYME-RELATED"/>
    <property type="match status" value="1"/>
</dbReference>
<accession>A0ABW7A2D8</accession>
<dbReference type="EMBL" id="JBAFVH010000027">
    <property type="protein sequence ID" value="MFG1375210.1"/>
    <property type="molecule type" value="Genomic_DNA"/>
</dbReference>
<gene>
    <name evidence="5" type="ORF">V5F32_23825</name>
</gene>
<comment type="cofactor">
    <cofactor evidence="1">
        <name>Zn(2+)</name>
        <dbReference type="ChEBI" id="CHEBI:29105"/>
    </cofactor>
</comment>
<dbReference type="InterPro" id="IPR008567">
    <property type="entry name" value="BKACE"/>
</dbReference>
<evidence type="ECO:0000256" key="4">
    <source>
        <dbReference type="ARBA" id="ARBA00022833"/>
    </source>
</evidence>
<evidence type="ECO:0000313" key="5">
    <source>
        <dbReference type="EMBL" id="MFG1375210.1"/>
    </source>
</evidence>